<evidence type="ECO:0000313" key="1">
    <source>
        <dbReference type="EMBL" id="HAG0017511.1"/>
    </source>
</evidence>
<gene>
    <name evidence="1" type="ORF">G8O67_004897</name>
</gene>
<dbReference type="AlphaFoldDB" id="A0A756L9X0"/>
<sequence>MINPNKSITQRALAGVEFLRMHAQAMDDADNFWITLMREPHIIAADAIEQLVKENAELRAQLIAFQKAANPVVAFDPAKEGAEHTAYTTSYTPFTKGARVCLKASPNQRGTVGDTCTDNKHSYLAFVHFESDFEPDRWVKVRHLALIPGK</sequence>
<protein>
    <submittedName>
        <fullName evidence="1">Uncharacterized protein</fullName>
    </submittedName>
</protein>
<accession>A0A756L9X0</accession>
<name>A0A756L9X0_SALER</name>
<reference evidence="1" key="1">
    <citation type="journal article" date="2018" name="Genome Biol.">
        <title>SKESA: strategic k-mer extension for scrupulous assemblies.</title>
        <authorList>
            <person name="Souvorov A."/>
            <person name="Agarwala R."/>
            <person name="Lipman D.J."/>
        </authorList>
    </citation>
    <scope>NUCLEOTIDE SEQUENCE</scope>
    <source>
        <strain evidence="1">MA.CK_00/00002125</strain>
    </source>
</reference>
<comment type="caution">
    <text evidence="1">The sequence shown here is derived from an EMBL/GenBank/DDBJ whole genome shotgun (WGS) entry which is preliminary data.</text>
</comment>
<organism evidence="1">
    <name type="scientific">Salmonella enterica</name>
    <name type="common">Salmonella choleraesuis</name>
    <dbReference type="NCBI Taxonomy" id="28901"/>
    <lineage>
        <taxon>Bacteria</taxon>
        <taxon>Pseudomonadati</taxon>
        <taxon>Pseudomonadota</taxon>
        <taxon>Gammaproteobacteria</taxon>
        <taxon>Enterobacterales</taxon>
        <taxon>Enterobacteriaceae</taxon>
        <taxon>Salmonella</taxon>
    </lineage>
</organism>
<reference evidence="1" key="2">
    <citation type="submission" date="2020-02" db="EMBL/GenBank/DDBJ databases">
        <authorList>
            <consortium name="NCBI Pathogen Detection Project"/>
        </authorList>
    </citation>
    <scope>NUCLEOTIDE SEQUENCE</scope>
    <source>
        <strain evidence="1">MA.CK_00/00002125</strain>
    </source>
</reference>
<proteinExistence type="predicted"/>
<dbReference type="EMBL" id="DAAWYJ010000032">
    <property type="protein sequence ID" value="HAG0017511.1"/>
    <property type="molecule type" value="Genomic_DNA"/>
</dbReference>